<proteinExistence type="predicted"/>
<keyword evidence="3" id="KW-1185">Reference proteome</keyword>
<dbReference type="OrthoDB" id="7587298at2759"/>
<dbReference type="AlphaFoldDB" id="A0A6V7H657"/>
<gene>
    <name evidence="2" type="ORF">MHI_LOCUS539335</name>
</gene>
<evidence type="ECO:0000313" key="3">
    <source>
        <dbReference type="Proteomes" id="UP000752696"/>
    </source>
</evidence>
<dbReference type="EMBL" id="CAJDYZ010008351">
    <property type="protein sequence ID" value="CAD1475319.1"/>
    <property type="molecule type" value="Genomic_DNA"/>
</dbReference>
<sequence>MGTKVLIEMKQQLRHVVASSENAPTSTKQLEDLMDVNNSIFLVFEDITYTARPWILSGIPSIIRGKNSQLGQTIPKSFRSNTREIRRYCRVKVWITHINKITRLHEVYMQLTLEISHHDRENEVHDIFLVQCALIV</sequence>
<reference evidence="2" key="1">
    <citation type="submission" date="2020-07" db="EMBL/GenBank/DDBJ databases">
        <authorList>
            <person name="Nazaruddin N."/>
        </authorList>
    </citation>
    <scope>NUCLEOTIDE SEQUENCE</scope>
</reference>
<comment type="caution">
    <text evidence="2">The sequence shown here is derived from an EMBL/GenBank/DDBJ whole genome shotgun (WGS) entry which is preliminary data.</text>
</comment>
<feature type="domain" description="BRCT" evidence="1">
    <location>
        <begin position="1"/>
        <end position="59"/>
    </location>
</feature>
<dbReference type="Proteomes" id="UP000752696">
    <property type="component" value="Unassembled WGS sequence"/>
</dbReference>
<dbReference type="InterPro" id="IPR001357">
    <property type="entry name" value="BRCT_dom"/>
</dbReference>
<protein>
    <recommendedName>
        <fullName evidence="1">BRCT domain-containing protein</fullName>
    </recommendedName>
</protein>
<accession>A0A6V7H657</accession>
<dbReference type="PROSITE" id="PS50172">
    <property type="entry name" value="BRCT"/>
    <property type="match status" value="1"/>
</dbReference>
<name>A0A6V7H657_9HYME</name>
<evidence type="ECO:0000259" key="1">
    <source>
        <dbReference type="PROSITE" id="PS50172"/>
    </source>
</evidence>
<evidence type="ECO:0000313" key="2">
    <source>
        <dbReference type="EMBL" id="CAD1475319.1"/>
    </source>
</evidence>
<organism evidence="2 3">
    <name type="scientific">Heterotrigona itama</name>
    <dbReference type="NCBI Taxonomy" id="395501"/>
    <lineage>
        <taxon>Eukaryota</taxon>
        <taxon>Metazoa</taxon>
        <taxon>Ecdysozoa</taxon>
        <taxon>Arthropoda</taxon>
        <taxon>Hexapoda</taxon>
        <taxon>Insecta</taxon>
        <taxon>Pterygota</taxon>
        <taxon>Neoptera</taxon>
        <taxon>Endopterygota</taxon>
        <taxon>Hymenoptera</taxon>
        <taxon>Apocrita</taxon>
        <taxon>Aculeata</taxon>
        <taxon>Apoidea</taxon>
        <taxon>Anthophila</taxon>
        <taxon>Apidae</taxon>
        <taxon>Heterotrigona</taxon>
    </lineage>
</organism>